<evidence type="ECO:0000313" key="2">
    <source>
        <dbReference type="Proteomes" id="UP001200022"/>
    </source>
</evidence>
<comment type="caution">
    <text evidence="1">The sequence shown here is derived from an EMBL/GenBank/DDBJ whole genome shotgun (WGS) entry which is preliminary data.</text>
</comment>
<dbReference type="Proteomes" id="UP001200022">
    <property type="component" value="Unassembled WGS sequence"/>
</dbReference>
<reference evidence="1 2" key="1">
    <citation type="submission" date="2022-01" db="EMBL/GenBank/DDBJ databases">
        <title>Draft genome sequence of Sabulilitoribacter multivorans KCTC 32326.</title>
        <authorList>
            <person name="Oh J.-S."/>
        </authorList>
    </citation>
    <scope>NUCLEOTIDE SEQUENCE [LARGE SCALE GENOMIC DNA]</scope>
    <source>
        <strain evidence="1 2">M-M16</strain>
    </source>
</reference>
<dbReference type="InterPro" id="IPR025048">
    <property type="entry name" value="DUF3987"/>
</dbReference>
<sequence length="441" mass="50636">MQDKVKDMTSEIANKNLFPVHVLPATFRNLVKGLNESLKFPIDYTGTAILVAIATAIGTTAKVKVKDKWYEFASLFTCIIGNAGANKTHPISTVFKALKAIDKETHDVFVKKYKEYETYQKTPARERQIMVPVPEPILTKLILSNYTPEALSKRLNDNPRGCTVLTDELASFFEGMNNYSKADNSSYYLSFWSNQATTIDRVSKPVPLLINTPFLSIIGGLQPRMLSKVFHSRKLDSGFFQRFLFAFPQEMKKEPINDNVLDAKIYEEYSNFITNYIKDTTGKTKTRELGWTKGAKDYFYDWQTKNCVLVNENQDTIKGEIIAKFDNHFIRLSLILQMMEDPESTEIGISAVRGANALCKYYLNCAFKVLAKIQNPLNHLNQLPDNKKHFYNELPDKFTTAEAIELGETFDFQERRLKTFLNDHLLFRKIKHGNYEKKIKS</sequence>
<name>A0ABS9IF96_9FLAO</name>
<dbReference type="RefSeq" id="WP_237229809.1">
    <property type="nucleotide sequence ID" value="NZ_JAKKDV010000001.1"/>
</dbReference>
<dbReference type="EMBL" id="JAKKDV010000001">
    <property type="protein sequence ID" value="MCF7559424.1"/>
    <property type="molecule type" value="Genomic_DNA"/>
</dbReference>
<accession>A0ABS9IF96</accession>
<dbReference type="Pfam" id="PF13148">
    <property type="entry name" value="DUF3987"/>
    <property type="match status" value="1"/>
</dbReference>
<proteinExistence type="predicted"/>
<keyword evidence="2" id="KW-1185">Reference proteome</keyword>
<protein>
    <submittedName>
        <fullName evidence="1">DUF3987 domain-containing protein</fullName>
    </submittedName>
</protein>
<organism evidence="1 2">
    <name type="scientific">Flaviramulus multivorans</name>
    <dbReference type="NCBI Taxonomy" id="1304750"/>
    <lineage>
        <taxon>Bacteria</taxon>
        <taxon>Pseudomonadati</taxon>
        <taxon>Bacteroidota</taxon>
        <taxon>Flavobacteriia</taxon>
        <taxon>Flavobacteriales</taxon>
        <taxon>Flavobacteriaceae</taxon>
        <taxon>Flaviramulus</taxon>
    </lineage>
</organism>
<gene>
    <name evidence="1" type="ORF">L3X39_02155</name>
</gene>
<evidence type="ECO:0000313" key="1">
    <source>
        <dbReference type="EMBL" id="MCF7559424.1"/>
    </source>
</evidence>